<comment type="caution">
    <text evidence="2">The sequence shown here is derived from an EMBL/GenBank/DDBJ whole genome shotgun (WGS) entry which is preliminary data.</text>
</comment>
<dbReference type="Proteomes" id="UP000622405">
    <property type="component" value="Unassembled WGS sequence"/>
</dbReference>
<evidence type="ECO:0000259" key="1">
    <source>
        <dbReference type="Pfam" id="PF13290"/>
    </source>
</evidence>
<proteinExistence type="predicted"/>
<sequence length="280" mass="29547">MGKVRTGYNTKTMENLHTGAGAYFKNFTVGVDTYETARTDGKLLGATQGGGEFKAAAEIRQIEIDGLPGKAKGAEIIDSWEVSLGMTFIETTPETLALSLGAADIDTTTNGTYNIIQGRNAFEDGDYIDNITYIGTLTGSDEPIIVQVFNALSTDGLNIKVEDKKEGTIPVTVFGHYEDNGDGSLDAPPFKIYYPKGSNVATPVASVAGGTYTASQTVTLSCATVGASIRYTTNGFEPAADDSLYSTSITVATDTILKAKAFKSGVADSATMTERYIINA</sequence>
<keyword evidence="3" id="KW-1185">Reference proteome</keyword>
<dbReference type="EMBL" id="WJBE01000062">
    <property type="protein sequence ID" value="MBC3901721.1"/>
    <property type="molecule type" value="Genomic_DNA"/>
</dbReference>
<name>A0ABR6Z2J1_9FIRM</name>
<protein>
    <recommendedName>
        <fullName evidence="1">GH29D-like beta-sandwich domain-containing protein</fullName>
    </recommendedName>
</protein>
<reference evidence="2 3" key="1">
    <citation type="journal article" date="2020" name="mSystems">
        <title>Defining Genomic and Predicted Metabolic Features of the Acetobacterium Genus.</title>
        <authorList>
            <person name="Ross D.E."/>
            <person name="Marshall C.W."/>
            <person name="Gulliver D."/>
            <person name="May H.D."/>
            <person name="Norman R.S."/>
        </authorList>
    </citation>
    <scope>NUCLEOTIDE SEQUENCE [LARGE SCALE GENOMIC DNA]</scope>
    <source>
        <strain evidence="2 3">DSM 4132</strain>
    </source>
</reference>
<dbReference type="Pfam" id="PF13290">
    <property type="entry name" value="CHB_HEX_C_1"/>
    <property type="match status" value="1"/>
</dbReference>
<evidence type="ECO:0000313" key="2">
    <source>
        <dbReference type="EMBL" id="MBC3901721.1"/>
    </source>
</evidence>
<dbReference type="InterPro" id="IPR059177">
    <property type="entry name" value="GH29D-like_dom"/>
</dbReference>
<dbReference type="RefSeq" id="WP_186895732.1">
    <property type="nucleotide sequence ID" value="NZ_WJBE01000062.1"/>
</dbReference>
<gene>
    <name evidence="2" type="ORF">GH811_19225</name>
</gene>
<feature type="domain" description="GH29D-like beta-sandwich" evidence="1">
    <location>
        <begin position="208"/>
        <end position="273"/>
    </location>
</feature>
<organism evidence="2 3">
    <name type="scientific">Acetobacterium malicum</name>
    <dbReference type="NCBI Taxonomy" id="52692"/>
    <lineage>
        <taxon>Bacteria</taxon>
        <taxon>Bacillati</taxon>
        <taxon>Bacillota</taxon>
        <taxon>Clostridia</taxon>
        <taxon>Eubacteriales</taxon>
        <taxon>Eubacteriaceae</taxon>
        <taxon>Acetobacterium</taxon>
    </lineage>
</organism>
<accession>A0ABR6Z2J1</accession>
<evidence type="ECO:0000313" key="3">
    <source>
        <dbReference type="Proteomes" id="UP000622405"/>
    </source>
</evidence>